<comment type="similarity">
    <text evidence="2">Belongs to the rickettsiale 17 kDa surface antigen family.</text>
</comment>
<evidence type="ECO:0000259" key="6">
    <source>
        <dbReference type="Pfam" id="PF05433"/>
    </source>
</evidence>
<evidence type="ECO:0000256" key="1">
    <source>
        <dbReference type="ARBA" id="ARBA00004459"/>
    </source>
</evidence>
<evidence type="ECO:0000256" key="5">
    <source>
        <dbReference type="SAM" id="SignalP"/>
    </source>
</evidence>
<sequence length="162" mass="16033">MNMAITPRAKPFKMAAGALAALTMALAGCASSYGAGTASPSSVGQASTVYTGYVQSVREVTIRNERSLIGAATGAVLGGLAGSELGGGDKAQTAGAVGGAVIGGIAGNEAGKRLGTKRGYAYTVRFDNGEVREITQGADIYIPPGAAVNAIAGADGWKIVPR</sequence>
<keyword evidence="8" id="KW-1185">Reference proteome</keyword>
<dbReference type="PATRIC" id="fig|1280951.3.peg.2425"/>
<evidence type="ECO:0000313" key="7">
    <source>
        <dbReference type="EMBL" id="KCZ91959.1"/>
    </source>
</evidence>
<feature type="domain" description="Glycine zipper 2TM" evidence="6">
    <location>
        <begin position="69"/>
        <end position="111"/>
    </location>
</feature>
<feature type="signal peptide" evidence="5">
    <location>
        <begin position="1"/>
        <end position="30"/>
    </location>
</feature>
<dbReference type="OrthoDB" id="7619623at2"/>
<protein>
    <recommendedName>
        <fullName evidence="3">17 kDa surface antigen</fullName>
    </recommendedName>
</protein>
<comment type="subcellular location">
    <subcellularLocation>
        <location evidence="1">Cell outer membrane</location>
        <topology evidence="1">Lipid-anchor</topology>
    </subcellularLocation>
</comment>
<gene>
    <name evidence="7" type="ORF">HHI_12039</name>
</gene>
<dbReference type="EMBL" id="ARYI01000010">
    <property type="protein sequence ID" value="KCZ91959.1"/>
    <property type="molecule type" value="Genomic_DNA"/>
</dbReference>
<dbReference type="Pfam" id="PF05433">
    <property type="entry name" value="Rick_17kDa_Anti"/>
    <property type="match status" value="1"/>
</dbReference>
<dbReference type="AlphaFoldDB" id="A0A059FMU8"/>
<reference evidence="7 8" key="1">
    <citation type="submission" date="2013-04" db="EMBL/GenBank/DDBJ databases">
        <title>Hyphomonas hirschiana VP5 Genome Sequencing.</title>
        <authorList>
            <person name="Lai Q."/>
            <person name="Shao Z."/>
        </authorList>
    </citation>
    <scope>NUCLEOTIDE SEQUENCE [LARGE SCALE GENOMIC DNA]</scope>
    <source>
        <strain evidence="7 8">VP5</strain>
    </source>
</reference>
<dbReference type="GO" id="GO:0009279">
    <property type="term" value="C:cell outer membrane"/>
    <property type="evidence" value="ECO:0007669"/>
    <property type="project" value="UniProtKB-SubCell"/>
</dbReference>
<dbReference type="InterPro" id="IPR008816">
    <property type="entry name" value="Gly_zipper_2TM_dom"/>
</dbReference>
<proteinExistence type="inferred from homology"/>
<evidence type="ECO:0000256" key="2">
    <source>
        <dbReference type="ARBA" id="ARBA00008681"/>
    </source>
</evidence>
<keyword evidence="5" id="KW-0732">Signal</keyword>
<organism evidence="7 8">
    <name type="scientific">Hyphomonas hirschiana VP5</name>
    <dbReference type="NCBI Taxonomy" id="1280951"/>
    <lineage>
        <taxon>Bacteria</taxon>
        <taxon>Pseudomonadati</taxon>
        <taxon>Pseudomonadota</taxon>
        <taxon>Alphaproteobacteria</taxon>
        <taxon>Hyphomonadales</taxon>
        <taxon>Hyphomonadaceae</taxon>
        <taxon>Hyphomonas</taxon>
    </lineage>
</organism>
<comment type="caution">
    <text evidence="7">The sequence shown here is derived from an EMBL/GenBank/DDBJ whole genome shotgun (WGS) entry which is preliminary data.</text>
</comment>
<name>A0A059FMU8_9PROT</name>
<feature type="chain" id="PRO_5001573152" description="17 kDa surface antigen" evidence="5">
    <location>
        <begin position="31"/>
        <end position="162"/>
    </location>
</feature>
<evidence type="ECO:0000256" key="3">
    <source>
        <dbReference type="ARBA" id="ARBA00015281"/>
    </source>
</evidence>
<evidence type="ECO:0000313" key="8">
    <source>
        <dbReference type="Proteomes" id="UP000025061"/>
    </source>
</evidence>
<keyword evidence="4 7" id="KW-0449">Lipoprotein</keyword>
<dbReference type="Proteomes" id="UP000025061">
    <property type="component" value="Unassembled WGS sequence"/>
</dbReference>
<evidence type="ECO:0000256" key="4">
    <source>
        <dbReference type="ARBA" id="ARBA00023288"/>
    </source>
</evidence>
<accession>A0A059FMU8</accession>